<sequence>MERSAKEDIQKFDIAIVGGGPAGLTLAVGLVSIMPELKVCICDKHQFKVPDDARSLALAAGVTRIFRFLGIWDEMKKNSSPISRMEITDSAPSDRSRPLFLAFDGAVGHDQPFAHMIPFRDIVAALLTKAKGNVELIDGVEAVSLDNEGSAARIGFADGSAIEAELVVAADGSRSKLRSLASIKTIINDYKQVGLVSTIAHEFEHNQTAYEHFRSAGPFASLPLKGKTSSLVWTETAQNAQDLIKLSPKEQEKHIEEAMGHCLGGVELKQPIQGFPLRLCIAREFVRPRLALMGDA</sequence>
<dbReference type="GO" id="GO:0004497">
    <property type="term" value="F:monooxygenase activity"/>
    <property type="evidence" value="ECO:0007669"/>
    <property type="project" value="UniProtKB-KW"/>
</dbReference>
<evidence type="ECO:0000256" key="1">
    <source>
        <dbReference type="ARBA" id="ARBA00001974"/>
    </source>
</evidence>
<evidence type="ECO:0000256" key="4">
    <source>
        <dbReference type="ARBA" id="ARBA00022827"/>
    </source>
</evidence>
<evidence type="ECO:0000256" key="2">
    <source>
        <dbReference type="ARBA" id="ARBA00005349"/>
    </source>
</evidence>
<gene>
    <name evidence="9" type="ORF">MNBD_ALPHA11-1054</name>
</gene>
<comment type="cofactor">
    <cofactor evidence="1">
        <name>FAD</name>
        <dbReference type="ChEBI" id="CHEBI:57692"/>
    </cofactor>
</comment>
<dbReference type="GO" id="GO:0016705">
    <property type="term" value="F:oxidoreductase activity, acting on paired donors, with incorporation or reduction of molecular oxygen"/>
    <property type="evidence" value="ECO:0007669"/>
    <property type="project" value="InterPro"/>
</dbReference>
<dbReference type="InterPro" id="IPR036188">
    <property type="entry name" value="FAD/NAD-bd_sf"/>
</dbReference>
<dbReference type="InterPro" id="IPR002938">
    <property type="entry name" value="FAD-bd"/>
</dbReference>
<dbReference type="GO" id="GO:0006744">
    <property type="term" value="P:ubiquinone biosynthetic process"/>
    <property type="evidence" value="ECO:0007669"/>
    <property type="project" value="InterPro"/>
</dbReference>
<keyword evidence="3" id="KW-0285">Flavoprotein</keyword>
<name>A0A3B0TYA4_9ZZZZ</name>
<evidence type="ECO:0000259" key="8">
    <source>
        <dbReference type="Pfam" id="PF01494"/>
    </source>
</evidence>
<reference evidence="9" key="1">
    <citation type="submission" date="2018-06" db="EMBL/GenBank/DDBJ databases">
        <authorList>
            <person name="Zhirakovskaya E."/>
        </authorList>
    </citation>
    <scope>NUCLEOTIDE SEQUENCE</scope>
</reference>
<dbReference type="AlphaFoldDB" id="A0A3B0TYA4"/>
<dbReference type="SUPFAM" id="SSF51905">
    <property type="entry name" value="FAD/NAD(P)-binding domain"/>
    <property type="match status" value="1"/>
</dbReference>
<keyword evidence="7" id="KW-0472">Membrane</keyword>
<dbReference type="EMBL" id="UOEQ01000370">
    <property type="protein sequence ID" value="VAW21720.1"/>
    <property type="molecule type" value="Genomic_DNA"/>
</dbReference>
<protein>
    <submittedName>
        <fullName evidence="9">2-octaprenyl-6-methoxyphenol hydroxylase</fullName>
        <ecNumber evidence="9">1.14.13.-</ecNumber>
    </submittedName>
</protein>
<keyword evidence="6" id="KW-0503">Monooxygenase</keyword>
<feature type="non-terminal residue" evidence="9">
    <location>
        <position position="296"/>
    </location>
</feature>
<evidence type="ECO:0000256" key="6">
    <source>
        <dbReference type="ARBA" id="ARBA00023033"/>
    </source>
</evidence>
<organism evidence="9">
    <name type="scientific">hydrothermal vent metagenome</name>
    <dbReference type="NCBI Taxonomy" id="652676"/>
    <lineage>
        <taxon>unclassified sequences</taxon>
        <taxon>metagenomes</taxon>
        <taxon>ecological metagenomes</taxon>
    </lineage>
</organism>
<evidence type="ECO:0000256" key="3">
    <source>
        <dbReference type="ARBA" id="ARBA00022630"/>
    </source>
</evidence>
<dbReference type="InterPro" id="IPR010971">
    <property type="entry name" value="UbiH/COQ6"/>
</dbReference>
<accession>A0A3B0TYA4</accession>
<dbReference type="GO" id="GO:0071949">
    <property type="term" value="F:FAD binding"/>
    <property type="evidence" value="ECO:0007669"/>
    <property type="project" value="InterPro"/>
</dbReference>
<keyword evidence="4" id="KW-0274">FAD</keyword>
<evidence type="ECO:0000256" key="5">
    <source>
        <dbReference type="ARBA" id="ARBA00023002"/>
    </source>
</evidence>
<dbReference type="PRINTS" id="PR00420">
    <property type="entry name" value="RNGMNOXGNASE"/>
</dbReference>
<keyword evidence="7" id="KW-0812">Transmembrane</keyword>
<feature type="domain" description="FAD-binding" evidence="8">
    <location>
        <begin position="12"/>
        <end position="296"/>
    </location>
</feature>
<feature type="transmembrane region" description="Helical" evidence="7">
    <location>
        <begin position="12"/>
        <end position="34"/>
    </location>
</feature>
<evidence type="ECO:0000256" key="7">
    <source>
        <dbReference type="SAM" id="Phobius"/>
    </source>
</evidence>
<proteinExistence type="inferred from homology"/>
<dbReference type="Pfam" id="PF01494">
    <property type="entry name" value="FAD_binding_3"/>
    <property type="match status" value="1"/>
</dbReference>
<dbReference type="PANTHER" id="PTHR43876:SF7">
    <property type="entry name" value="UBIQUINONE BIOSYNTHESIS MONOOXYGENASE COQ6, MITOCHONDRIAL"/>
    <property type="match status" value="1"/>
</dbReference>
<dbReference type="InterPro" id="IPR051205">
    <property type="entry name" value="UbiH/COQ6_monooxygenase"/>
</dbReference>
<keyword evidence="7" id="KW-1133">Transmembrane helix</keyword>
<dbReference type="EC" id="1.14.13.-" evidence="9"/>
<dbReference type="NCBIfam" id="TIGR01988">
    <property type="entry name" value="Ubi-OHases"/>
    <property type="match status" value="1"/>
</dbReference>
<evidence type="ECO:0000313" key="9">
    <source>
        <dbReference type="EMBL" id="VAW21720.1"/>
    </source>
</evidence>
<dbReference type="Gene3D" id="3.50.50.60">
    <property type="entry name" value="FAD/NAD(P)-binding domain"/>
    <property type="match status" value="1"/>
</dbReference>
<comment type="similarity">
    <text evidence="2">Belongs to the UbiH/COQ6 family.</text>
</comment>
<dbReference type="PANTHER" id="PTHR43876">
    <property type="entry name" value="UBIQUINONE BIOSYNTHESIS MONOOXYGENASE COQ6, MITOCHONDRIAL"/>
    <property type="match status" value="1"/>
</dbReference>
<keyword evidence="5 9" id="KW-0560">Oxidoreductase</keyword>